<evidence type="ECO:0000313" key="1">
    <source>
        <dbReference type="EMBL" id="MEM0541697.1"/>
    </source>
</evidence>
<organism evidence="1 2">
    <name type="scientific">Flavobacterium aureirubrum</name>
    <dbReference type="NCBI Taxonomy" id="3133147"/>
    <lineage>
        <taxon>Bacteria</taxon>
        <taxon>Pseudomonadati</taxon>
        <taxon>Bacteroidota</taxon>
        <taxon>Flavobacteriia</taxon>
        <taxon>Flavobacteriales</taxon>
        <taxon>Flavobacteriaceae</taxon>
        <taxon>Flavobacterium</taxon>
    </lineage>
</organism>
<sequence>MKSIITLIVFTLFSNTVFSQIATENDYKLINDIIPQIVDVEKNDTVFLYEETLDFKEKKVFFTKKFIENYRHVPLGKNGKKKLKKRSTDKAHS</sequence>
<dbReference type="RefSeq" id="WP_342694928.1">
    <property type="nucleotide sequence ID" value="NZ_JBCGDO010000003.1"/>
</dbReference>
<gene>
    <name evidence="1" type="ORF">WFZ85_03650</name>
</gene>
<comment type="caution">
    <text evidence="1">The sequence shown here is derived from an EMBL/GenBank/DDBJ whole genome shotgun (WGS) entry which is preliminary data.</text>
</comment>
<dbReference type="Proteomes" id="UP001460072">
    <property type="component" value="Unassembled WGS sequence"/>
</dbReference>
<evidence type="ECO:0000313" key="2">
    <source>
        <dbReference type="Proteomes" id="UP001460072"/>
    </source>
</evidence>
<reference evidence="1 2" key="1">
    <citation type="submission" date="2024-03" db="EMBL/GenBank/DDBJ databases">
        <title>Two novel species of the genus Flavobacterium exhibiting potentially degradation of complex polysaccharides.</title>
        <authorList>
            <person name="Lian X."/>
        </authorList>
    </citation>
    <scope>NUCLEOTIDE SEQUENCE [LARGE SCALE GENOMIC DNA]</scope>
    <source>
        <strain evidence="2">j3</strain>
    </source>
</reference>
<name>A0ABU9N1U8_9FLAO</name>
<protein>
    <submittedName>
        <fullName evidence="1">Uncharacterized protein</fullName>
    </submittedName>
</protein>
<keyword evidence="2" id="KW-1185">Reference proteome</keyword>
<accession>A0ABU9N1U8</accession>
<proteinExistence type="predicted"/>
<dbReference type="EMBL" id="JBCGDO010000003">
    <property type="protein sequence ID" value="MEM0541697.1"/>
    <property type="molecule type" value="Genomic_DNA"/>
</dbReference>